<dbReference type="AlphaFoldDB" id="A0A8J7YZC9"/>
<reference evidence="1" key="1">
    <citation type="submission" date="2019-12" db="EMBL/GenBank/DDBJ databases">
        <title>High-Quality draft genome sequences of three cyanobacteria isolated from the limestone walls of the Old Cathedral of Coimbra.</title>
        <authorList>
            <person name="Tiago I."/>
            <person name="Soares F."/>
            <person name="Portugal A."/>
        </authorList>
    </citation>
    <scope>NUCLEOTIDE SEQUENCE</scope>
    <source>
        <strain evidence="1">A</strain>
    </source>
</reference>
<dbReference type="InterPro" id="IPR035943">
    <property type="entry name" value="XisI-like_sf"/>
</dbReference>
<name>A0A8J7YZC9_9CYAN</name>
<comment type="caution">
    <text evidence="1">The sequence shown here is derived from an EMBL/GenBank/DDBJ whole genome shotgun (WGS) entry which is preliminary data.</text>
</comment>
<protein>
    <submittedName>
        <fullName evidence="1">XisI protein</fullName>
    </submittedName>
</protein>
<dbReference type="Pfam" id="PF08869">
    <property type="entry name" value="XisI"/>
    <property type="match status" value="1"/>
</dbReference>
<dbReference type="InterPro" id="IPR014968">
    <property type="entry name" value="XisI"/>
</dbReference>
<evidence type="ECO:0000313" key="1">
    <source>
        <dbReference type="EMBL" id="NDJ16839.1"/>
    </source>
</evidence>
<dbReference type="CDD" id="cd16382">
    <property type="entry name" value="XisI-like"/>
    <property type="match status" value="1"/>
</dbReference>
<sequence>MAKLEHYRETVQKALSDYAQMRFGSSSRPDLEIQTLFDCQHDHYYLAYVGWQNDSSASQSVRRVYSPLLHLDIKNEKIWLQLNTTEDDITEDLIKLGVPKEDIVLGFHPPQMRQFTDFAVG</sequence>
<keyword evidence="2" id="KW-1185">Reference proteome</keyword>
<dbReference type="SUPFAM" id="SSF143847">
    <property type="entry name" value="XisI-like"/>
    <property type="match status" value="1"/>
</dbReference>
<dbReference type="RefSeq" id="WP_162422347.1">
    <property type="nucleotide sequence ID" value="NZ_WVIE01000005.1"/>
</dbReference>
<organism evidence="1 2">
    <name type="scientific">Myxacorys almedinensis A</name>
    <dbReference type="NCBI Taxonomy" id="2690445"/>
    <lineage>
        <taxon>Bacteria</taxon>
        <taxon>Bacillati</taxon>
        <taxon>Cyanobacteriota</taxon>
        <taxon>Cyanophyceae</taxon>
        <taxon>Leptolyngbyales</taxon>
        <taxon>Leptolyngbyaceae</taxon>
        <taxon>Myxacorys</taxon>
        <taxon>Myxacorys almedinensis</taxon>
    </lineage>
</organism>
<accession>A0A8J7YZC9</accession>
<evidence type="ECO:0000313" key="2">
    <source>
        <dbReference type="Proteomes" id="UP000646053"/>
    </source>
</evidence>
<dbReference type="Gene3D" id="3.30.310.110">
    <property type="entry name" value="XisI-like"/>
    <property type="match status" value="1"/>
</dbReference>
<dbReference type="EMBL" id="WVIE01000005">
    <property type="protein sequence ID" value="NDJ16839.1"/>
    <property type="molecule type" value="Genomic_DNA"/>
</dbReference>
<dbReference type="Proteomes" id="UP000646053">
    <property type="component" value="Unassembled WGS sequence"/>
</dbReference>
<proteinExistence type="predicted"/>
<gene>
    <name evidence="1" type="ORF">GS601_05970</name>
</gene>